<sequence length="181" mass="19439">MVARVLLFVAAAMVVFTAATVAGVQVHHVVGDDRGWDPSTDVASWSSNRVFRVGDKIWFTYSSAQESLVELRSEEDFTSCDVTNPIKMYTDGLNTISLEGEGIRYFASGNTESCKNGLKMPVKIQPKEQKVAQNVVSMDVADGNVVSMDVADGPTLPSTSTNLNGLSYLLAIGLSICLLGL</sequence>
<evidence type="ECO:0000259" key="4">
    <source>
        <dbReference type="PROSITE" id="PS51485"/>
    </source>
</evidence>
<dbReference type="GO" id="GO:0009055">
    <property type="term" value="F:electron transfer activity"/>
    <property type="evidence" value="ECO:0007669"/>
    <property type="project" value="InterPro"/>
</dbReference>
<evidence type="ECO:0000256" key="3">
    <source>
        <dbReference type="SAM" id="SignalP"/>
    </source>
</evidence>
<dbReference type="InterPro" id="IPR003245">
    <property type="entry name" value="Phytocyanin_dom"/>
</dbReference>
<keyword evidence="2" id="KW-0325">Glycoprotein</keyword>
<evidence type="ECO:0000313" key="5">
    <source>
        <dbReference type="EMBL" id="PHT64662.1"/>
    </source>
</evidence>
<evidence type="ECO:0000256" key="2">
    <source>
        <dbReference type="ARBA" id="ARBA00023180"/>
    </source>
</evidence>
<keyword evidence="6" id="KW-1185">Reference proteome</keyword>
<dbReference type="SUPFAM" id="SSF49503">
    <property type="entry name" value="Cupredoxins"/>
    <property type="match status" value="1"/>
</dbReference>
<name>A0A1U8EY22_CAPAN</name>
<dbReference type="OMA" id="WPLMERM"/>
<comment type="caution">
    <text evidence="5">The sequence shown here is derived from an EMBL/GenBank/DDBJ whole genome shotgun (WGS) entry which is preliminary data.</text>
</comment>
<dbReference type="SMR" id="A0A1U8EY22"/>
<protein>
    <recommendedName>
        <fullName evidence="4">Phytocyanin domain-containing protein</fullName>
    </recommendedName>
</protein>
<accession>A0A1U8EY22</accession>
<feature type="domain" description="Phytocyanin" evidence="4">
    <location>
        <begin position="26"/>
        <end position="126"/>
    </location>
</feature>
<keyword evidence="3" id="KW-0732">Signal</keyword>
<dbReference type="OrthoDB" id="1896188at2759"/>
<dbReference type="PROSITE" id="PS51485">
    <property type="entry name" value="PHYTOCYANIN"/>
    <property type="match status" value="1"/>
</dbReference>
<keyword evidence="1" id="KW-1015">Disulfide bond</keyword>
<dbReference type="GO" id="GO:0005886">
    <property type="term" value="C:plasma membrane"/>
    <property type="evidence" value="ECO:0000318"/>
    <property type="project" value="GO_Central"/>
</dbReference>
<evidence type="ECO:0000256" key="1">
    <source>
        <dbReference type="ARBA" id="ARBA00023157"/>
    </source>
</evidence>
<reference evidence="5 6" key="2">
    <citation type="journal article" date="2017" name="Genome Biol.">
        <title>New reference genome sequences of hot pepper reveal the massive evolution of plant disease-resistance genes by retroduplication.</title>
        <authorList>
            <person name="Kim S."/>
            <person name="Park J."/>
            <person name="Yeom S.I."/>
            <person name="Kim Y.M."/>
            <person name="Seo E."/>
            <person name="Kim K.T."/>
            <person name="Kim M.S."/>
            <person name="Lee J.M."/>
            <person name="Cheong K."/>
            <person name="Shin H.S."/>
            <person name="Kim S.B."/>
            <person name="Han K."/>
            <person name="Lee J."/>
            <person name="Park M."/>
            <person name="Lee H.A."/>
            <person name="Lee H.Y."/>
            <person name="Lee Y."/>
            <person name="Oh S."/>
            <person name="Lee J.H."/>
            <person name="Choi E."/>
            <person name="Choi E."/>
            <person name="Lee S.E."/>
            <person name="Jeon J."/>
            <person name="Kim H."/>
            <person name="Choi G."/>
            <person name="Song H."/>
            <person name="Lee J."/>
            <person name="Lee S.C."/>
            <person name="Kwon J.K."/>
            <person name="Lee H.Y."/>
            <person name="Koo N."/>
            <person name="Hong Y."/>
            <person name="Kim R.W."/>
            <person name="Kang W.H."/>
            <person name="Huh J.H."/>
            <person name="Kang B.C."/>
            <person name="Yang T.J."/>
            <person name="Lee Y.H."/>
            <person name="Bennetzen J.L."/>
            <person name="Choi D."/>
        </authorList>
    </citation>
    <scope>NUCLEOTIDE SEQUENCE [LARGE SCALE GENOMIC DNA]</scope>
    <source>
        <strain evidence="6">cv. CM334</strain>
    </source>
</reference>
<dbReference type="CDD" id="cd04216">
    <property type="entry name" value="Phytocyanin"/>
    <property type="match status" value="1"/>
</dbReference>
<organism evidence="5 6">
    <name type="scientific">Capsicum annuum</name>
    <name type="common">Capsicum pepper</name>
    <dbReference type="NCBI Taxonomy" id="4072"/>
    <lineage>
        <taxon>Eukaryota</taxon>
        <taxon>Viridiplantae</taxon>
        <taxon>Streptophyta</taxon>
        <taxon>Embryophyta</taxon>
        <taxon>Tracheophyta</taxon>
        <taxon>Spermatophyta</taxon>
        <taxon>Magnoliopsida</taxon>
        <taxon>eudicotyledons</taxon>
        <taxon>Gunneridae</taxon>
        <taxon>Pentapetalae</taxon>
        <taxon>asterids</taxon>
        <taxon>lamiids</taxon>
        <taxon>Solanales</taxon>
        <taxon>Solanaceae</taxon>
        <taxon>Solanoideae</taxon>
        <taxon>Capsiceae</taxon>
        <taxon>Capsicum</taxon>
    </lineage>
</organism>
<reference evidence="5 6" key="1">
    <citation type="journal article" date="2014" name="Nat. Genet.">
        <title>Genome sequence of the hot pepper provides insights into the evolution of pungency in Capsicum species.</title>
        <authorList>
            <person name="Kim S."/>
            <person name="Park M."/>
            <person name="Yeom S.I."/>
            <person name="Kim Y.M."/>
            <person name="Lee J.M."/>
            <person name="Lee H.A."/>
            <person name="Seo E."/>
            <person name="Choi J."/>
            <person name="Cheong K."/>
            <person name="Kim K.T."/>
            <person name="Jung K."/>
            <person name="Lee G.W."/>
            <person name="Oh S.K."/>
            <person name="Bae C."/>
            <person name="Kim S.B."/>
            <person name="Lee H.Y."/>
            <person name="Kim S.Y."/>
            <person name="Kim M.S."/>
            <person name="Kang B.C."/>
            <person name="Jo Y.D."/>
            <person name="Yang H.B."/>
            <person name="Jeong H.J."/>
            <person name="Kang W.H."/>
            <person name="Kwon J.K."/>
            <person name="Shin C."/>
            <person name="Lim J.Y."/>
            <person name="Park J.H."/>
            <person name="Huh J.H."/>
            <person name="Kim J.S."/>
            <person name="Kim B.D."/>
            <person name="Cohen O."/>
            <person name="Paran I."/>
            <person name="Suh M.C."/>
            <person name="Lee S.B."/>
            <person name="Kim Y.K."/>
            <person name="Shin Y."/>
            <person name="Noh S.J."/>
            <person name="Park J."/>
            <person name="Seo Y.S."/>
            <person name="Kwon S.Y."/>
            <person name="Kim H.A."/>
            <person name="Park J.M."/>
            <person name="Kim H.J."/>
            <person name="Choi S.B."/>
            <person name="Bosland P.W."/>
            <person name="Reeves G."/>
            <person name="Jo S.H."/>
            <person name="Lee B.W."/>
            <person name="Cho H.T."/>
            <person name="Choi H.S."/>
            <person name="Lee M.S."/>
            <person name="Yu Y."/>
            <person name="Do Choi Y."/>
            <person name="Park B.S."/>
            <person name="van Deynze A."/>
            <person name="Ashrafi H."/>
            <person name="Hill T."/>
            <person name="Kim W.T."/>
            <person name="Pai H.S."/>
            <person name="Ahn H.K."/>
            <person name="Yeam I."/>
            <person name="Giovannoni J.J."/>
            <person name="Rose J.K."/>
            <person name="Sorensen I."/>
            <person name="Lee S.J."/>
            <person name="Kim R.W."/>
            <person name="Choi I.Y."/>
            <person name="Choi B.S."/>
            <person name="Lim J.S."/>
            <person name="Lee Y.H."/>
            <person name="Choi D."/>
        </authorList>
    </citation>
    <scope>NUCLEOTIDE SEQUENCE [LARGE SCALE GENOMIC DNA]</scope>
    <source>
        <strain evidence="6">cv. CM334</strain>
    </source>
</reference>
<dbReference type="PANTHER" id="PTHR33021">
    <property type="entry name" value="BLUE COPPER PROTEIN"/>
    <property type="match status" value="1"/>
</dbReference>
<dbReference type="EMBL" id="AYRZ02000012">
    <property type="protein sequence ID" value="PHT64662.1"/>
    <property type="molecule type" value="Genomic_DNA"/>
</dbReference>
<dbReference type="InterPro" id="IPR008972">
    <property type="entry name" value="Cupredoxin"/>
</dbReference>
<dbReference type="Pfam" id="PF02298">
    <property type="entry name" value="Cu_bind_like"/>
    <property type="match status" value="1"/>
</dbReference>
<gene>
    <name evidence="5" type="ORF">T459_29087</name>
</gene>
<feature type="signal peptide" evidence="3">
    <location>
        <begin position="1"/>
        <end position="23"/>
    </location>
</feature>
<evidence type="ECO:0000313" key="6">
    <source>
        <dbReference type="Proteomes" id="UP000222542"/>
    </source>
</evidence>
<dbReference type="FunFam" id="2.60.40.420:FF:000034">
    <property type="entry name" value="Cupredoxin superfamily protein"/>
    <property type="match status" value="1"/>
</dbReference>
<dbReference type="InterPro" id="IPR039391">
    <property type="entry name" value="Phytocyanin-like"/>
</dbReference>
<dbReference type="STRING" id="4072.A0A1U8EY22"/>
<dbReference type="Gene3D" id="2.60.40.420">
    <property type="entry name" value="Cupredoxins - blue copper proteins"/>
    <property type="match status" value="1"/>
</dbReference>
<dbReference type="Proteomes" id="UP000222542">
    <property type="component" value="Unassembled WGS sequence"/>
</dbReference>
<dbReference type="AlphaFoldDB" id="A0A1U8EY22"/>
<proteinExistence type="predicted"/>
<feature type="chain" id="PRO_5030035353" description="Phytocyanin domain-containing protein" evidence="3">
    <location>
        <begin position="24"/>
        <end position="181"/>
    </location>
</feature>
<dbReference type="PANTHER" id="PTHR33021:SF31">
    <property type="entry name" value="OS02G0720100 PROTEIN"/>
    <property type="match status" value="1"/>
</dbReference>
<dbReference type="KEGG" id="cann:107851546"/>
<dbReference type="Gramene" id="PHT64662">
    <property type="protein sequence ID" value="PHT64662"/>
    <property type="gene ID" value="T459_29087"/>
</dbReference>